<keyword evidence="1" id="KW-1133">Transmembrane helix</keyword>
<keyword evidence="1" id="KW-0472">Membrane</keyword>
<dbReference type="Proteomes" id="UP001228403">
    <property type="component" value="Unassembled WGS sequence"/>
</dbReference>
<organism evidence="2 3">
    <name type="scientific">Bacteroides eggerthii</name>
    <dbReference type="NCBI Taxonomy" id="28111"/>
    <lineage>
        <taxon>Bacteria</taxon>
        <taxon>Pseudomonadati</taxon>
        <taxon>Bacteroidota</taxon>
        <taxon>Bacteroidia</taxon>
        <taxon>Bacteroidales</taxon>
        <taxon>Bacteroidaceae</taxon>
        <taxon>Bacteroides</taxon>
    </lineage>
</organism>
<keyword evidence="3" id="KW-1185">Reference proteome</keyword>
<reference evidence="2 3" key="1">
    <citation type="submission" date="2023-06" db="EMBL/GenBank/DDBJ databases">
        <authorList>
            <person name="Zeman M."/>
            <person name="Kubasova T."/>
            <person name="Jahodarova E."/>
            <person name="Nykrynova M."/>
            <person name="Rychlik I."/>
        </authorList>
    </citation>
    <scope>NUCLEOTIDE SEQUENCE [LARGE SCALE GENOMIC DNA]</scope>
    <source>
        <strain evidence="2 3">ET4</strain>
    </source>
</reference>
<evidence type="ECO:0000256" key="1">
    <source>
        <dbReference type="SAM" id="Phobius"/>
    </source>
</evidence>
<evidence type="ECO:0000313" key="3">
    <source>
        <dbReference type="Proteomes" id="UP001228403"/>
    </source>
</evidence>
<reference evidence="3" key="2">
    <citation type="submission" date="2023-07" db="EMBL/GenBank/DDBJ databases">
        <title>Identification and characterization of horizontal gene transfer across gut microbiota members of farm animals based on homology search.</title>
        <authorList>
            <person name="Schwarzerova J."/>
            <person name="Nykrynova M."/>
            <person name="Jureckova K."/>
            <person name="Cejkova D."/>
            <person name="Rychlik I."/>
        </authorList>
    </citation>
    <scope>NUCLEOTIDE SEQUENCE [LARGE SCALE GENOMIC DNA]</scope>
    <source>
        <strain evidence="3">ET4</strain>
    </source>
</reference>
<dbReference type="EMBL" id="JAUDCF010000039">
    <property type="protein sequence ID" value="MDM8146615.1"/>
    <property type="molecule type" value="Genomic_DNA"/>
</dbReference>
<protein>
    <submittedName>
        <fullName evidence="2">Uncharacterized protein</fullName>
    </submittedName>
</protein>
<accession>A0ABT7U7X3</accession>
<proteinExistence type="predicted"/>
<comment type="caution">
    <text evidence="2">The sequence shown here is derived from an EMBL/GenBank/DDBJ whole genome shotgun (WGS) entry which is preliminary data.</text>
</comment>
<keyword evidence="1" id="KW-0812">Transmembrane</keyword>
<evidence type="ECO:0000313" key="2">
    <source>
        <dbReference type="EMBL" id="MDM8146615.1"/>
    </source>
</evidence>
<feature type="transmembrane region" description="Helical" evidence="1">
    <location>
        <begin position="7"/>
        <end position="25"/>
    </location>
</feature>
<sequence>MKNIKKLSWQIPFLLFLILGTYYTLTQKNGPSTQWTESGSIHGIPYTLSCRSSQKEREALHTELKNISKGLEHVLQSDSAATSPDSVSARVYRMIIDLIKAKQIQDYQLQVGNRHTDAG</sequence>
<gene>
    <name evidence="2" type="ORF">QUW02_11910</name>
</gene>
<name>A0ABT7U7X3_9BACE</name>